<dbReference type="Gene3D" id="2.60.40.10">
    <property type="entry name" value="Immunoglobulins"/>
    <property type="match status" value="1"/>
</dbReference>
<dbReference type="Proteomes" id="UP000316429">
    <property type="component" value="Unassembled WGS sequence"/>
</dbReference>
<accession>A0A504U680</accession>
<feature type="region of interest" description="Disordered" evidence="1">
    <location>
        <begin position="610"/>
        <end position="632"/>
    </location>
</feature>
<protein>
    <submittedName>
        <fullName evidence="4">LysM peptidoglycan-binding domain-containing protein</fullName>
    </submittedName>
</protein>
<sequence>MKNRALWVVLFVLAIVTLLMVFVIMPRLNPTSETAPAISATSDAVKSAADQAAASVDNATAGLADAALEKMDRLKADAVKAVDGITALFADGRTPGVEAYSAAKTLAQGAVKALASIEMPEGIDAKLTDTTKALQADAARALALIEQLPDDPAKAAGLIASIKDALLGKPAETAAAPAEAAGADVPRFDVLRVEPDGSTVIAGNAAPGAKVEILNDGTVISSQTVDGTGDFAAVLDNPLPPGDHALQIRATAADGKVVTSEEVATVSVPDGGKGELLAMVSKPGKASRLITLPGAADAAQATAPAAAASTEATPAAQPAAAAETAATPTVSMPELPAASSQLAGSAPTIPATGTDTASAPAAQPAPDGSATPAAPAATSAAEVQVTAVEIEGDRIFVAGKAPVGAIVRGFADKATIGESKTDASGNFVIDGTMTLSVGSHIIEVEMLDASGKVVVRASVPFERPEGEQVSVVAQSADATAGDAGHPELAEFERLRVSLTKALTILENLYANGQKPALEQLAAARSATEFGLQSIIGFRPGTTATPEFAASVGAHGAKAKEALALLQSVRTGDVEGLGAALPKLVALIRDLLSEPTPAAAEAAAAVTPAAPAETPASAAQAPAAETAAADTAAAPKTIQQAPLAKSENSVIIRRGDTLWQISRRVYGQGVRYTTIYLANENQIRNPDLIEPGQIFTVPKDALPNAEEIHRKRLRGEAVN</sequence>
<feature type="region of interest" description="Disordered" evidence="1">
    <location>
        <begin position="309"/>
        <end position="377"/>
    </location>
</feature>
<keyword evidence="5" id="KW-1185">Reference proteome</keyword>
<proteinExistence type="predicted"/>
<dbReference type="CDD" id="cd00118">
    <property type="entry name" value="LysM"/>
    <property type="match status" value="1"/>
</dbReference>
<gene>
    <name evidence="4" type="ORF">FJQ55_06770</name>
</gene>
<keyword evidence="2" id="KW-1133">Transmembrane helix</keyword>
<dbReference type="PANTHER" id="PTHR34700">
    <property type="entry name" value="POTASSIUM BINDING PROTEIN KBP"/>
    <property type="match status" value="1"/>
</dbReference>
<evidence type="ECO:0000256" key="2">
    <source>
        <dbReference type="SAM" id="Phobius"/>
    </source>
</evidence>
<organism evidence="4 5">
    <name type="scientific">Rhizobium glycinendophyticum</name>
    <dbReference type="NCBI Taxonomy" id="2589807"/>
    <lineage>
        <taxon>Bacteria</taxon>
        <taxon>Pseudomonadati</taxon>
        <taxon>Pseudomonadota</taxon>
        <taxon>Alphaproteobacteria</taxon>
        <taxon>Hyphomicrobiales</taxon>
        <taxon>Rhizobiaceae</taxon>
        <taxon>Rhizobium/Agrobacterium group</taxon>
        <taxon>Rhizobium</taxon>
    </lineage>
</organism>
<feature type="compositionally biased region" description="Low complexity" evidence="1">
    <location>
        <begin position="309"/>
        <end position="329"/>
    </location>
</feature>
<evidence type="ECO:0000259" key="3">
    <source>
        <dbReference type="PROSITE" id="PS51782"/>
    </source>
</evidence>
<dbReference type="SMART" id="SM00257">
    <property type="entry name" value="LysM"/>
    <property type="match status" value="1"/>
</dbReference>
<dbReference type="InterPro" id="IPR036779">
    <property type="entry name" value="LysM_dom_sf"/>
</dbReference>
<dbReference type="PANTHER" id="PTHR34700:SF4">
    <property type="entry name" value="PHAGE-LIKE ELEMENT PBSX PROTEIN XKDP"/>
    <property type="match status" value="1"/>
</dbReference>
<dbReference type="Pfam" id="PF01476">
    <property type="entry name" value="LysM"/>
    <property type="match status" value="1"/>
</dbReference>
<dbReference type="InterPro" id="IPR013783">
    <property type="entry name" value="Ig-like_fold"/>
</dbReference>
<evidence type="ECO:0000313" key="4">
    <source>
        <dbReference type="EMBL" id="TPP10544.1"/>
    </source>
</evidence>
<feature type="transmembrane region" description="Helical" evidence="2">
    <location>
        <begin position="5"/>
        <end position="25"/>
    </location>
</feature>
<reference evidence="4 5" key="1">
    <citation type="submission" date="2019-06" db="EMBL/GenBank/DDBJ databases">
        <title>Rhizobium sp. CL12 isolated from roots of soybean.</title>
        <authorList>
            <person name="Wang C."/>
        </authorList>
    </citation>
    <scope>NUCLEOTIDE SEQUENCE [LARGE SCALE GENOMIC DNA]</scope>
    <source>
        <strain evidence="4 5">CL12</strain>
    </source>
</reference>
<dbReference type="PROSITE" id="PS51782">
    <property type="entry name" value="LYSM"/>
    <property type="match status" value="1"/>
</dbReference>
<name>A0A504U680_9HYPH</name>
<dbReference type="AlphaFoldDB" id="A0A504U680"/>
<dbReference type="EMBL" id="VFYP01000001">
    <property type="protein sequence ID" value="TPP10544.1"/>
    <property type="molecule type" value="Genomic_DNA"/>
</dbReference>
<dbReference type="InterPro" id="IPR052196">
    <property type="entry name" value="Bact_Kbp"/>
</dbReference>
<keyword evidence="2" id="KW-0472">Membrane</keyword>
<dbReference type="Gene3D" id="3.10.350.10">
    <property type="entry name" value="LysM domain"/>
    <property type="match status" value="1"/>
</dbReference>
<dbReference type="OrthoDB" id="370541at2"/>
<dbReference type="RefSeq" id="WP_140826882.1">
    <property type="nucleotide sequence ID" value="NZ_VFYP01000001.1"/>
</dbReference>
<keyword evidence="2" id="KW-0812">Transmembrane</keyword>
<dbReference type="InterPro" id="IPR018392">
    <property type="entry name" value="LysM"/>
</dbReference>
<evidence type="ECO:0000256" key="1">
    <source>
        <dbReference type="SAM" id="MobiDB-lite"/>
    </source>
</evidence>
<feature type="domain" description="LysM" evidence="3">
    <location>
        <begin position="647"/>
        <end position="696"/>
    </location>
</feature>
<evidence type="ECO:0000313" key="5">
    <source>
        <dbReference type="Proteomes" id="UP000316429"/>
    </source>
</evidence>
<comment type="caution">
    <text evidence="4">The sequence shown here is derived from an EMBL/GenBank/DDBJ whole genome shotgun (WGS) entry which is preliminary data.</text>
</comment>